<feature type="transmembrane region" description="Helical" evidence="1">
    <location>
        <begin position="12"/>
        <end position="29"/>
    </location>
</feature>
<dbReference type="AlphaFoldDB" id="A0A8S1RKP2"/>
<dbReference type="EMBL" id="CAJJDN010000195">
    <property type="protein sequence ID" value="CAD8128746.1"/>
    <property type="molecule type" value="Genomic_DNA"/>
</dbReference>
<comment type="caution">
    <text evidence="2">The sequence shown here is derived from an EMBL/GenBank/DDBJ whole genome shotgun (WGS) entry which is preliminary data.</text>
</comment>
<name>A0A8S1RKP2_9CILI</name>
<evidence type="ECO:0000313" key="2">
    <source>
        <dbReference type="EMBL" id="CAD8128746.1"/>
    </source>
</evidence>
<reference evidence="2" key="1">
    <citation type="submission" date="2021-01" db="EMBL/GenBank/DDBJ databases">
        <authorList>
            <consortium name="Genoscope - CEA"/>
            <person name="William W."/>
        </authorList>
    </citation>
    <scope>NUCLEOTIDE SEQUENCE</scope>
</reference>
<keyword evidence="1" id="KW-0472">Membrane</keyword>
<keyword evidence="1" id="KW-0812">Transmembrane</keyword>
<gene>
    <name evidence="2" type="ORF">PSON_ATCC_30995.1.T1950019</name>
</gene>
<dbReference type="Proteomes" id="UP000692954">
    <property type="component" value="Unassembled WGS sequence"/>
</dbReference>
<evidence type="ECO:0000256" key="1">
    <source>
        <dbReference type="SAM" id="Phobius"/>
    </source>
</evidence>
<keyword evidence="3" id="KW-1185">Reference proteome</keyword>
<evidence type="ECO:0000313" key="3">
    <source>
        <dbReference type="Proteomes" id="UP000692954"/>
    </source>
</evidence>
<organism evidence="2 3">
    <name type="scientific">Paramecium sonneborni</name>
    <dbReference type="NCBI Taxonomy" id="65129"/>
    <lineage>
        <taxon>Eukaryota</taxon>
        <taxon>Sar</taxon>
        <taxon>Alveolata</taxon>
        <taxon>Ciliophora</taxon>
        <taxon>Intramacronucleata</taxon>
        <taxon>Oligohymenophorea</taxon>
        <taxon>Peniculida</taxon>
        <taxon>Parameciidae</taxon>
        <taxon>Paramecium</taxon>
    </lineage>
</organism>
<keyword evidence="1" id="KW-1133">Transmembrane helix</keyword>
<sequence>MYSEIMDPILQYLIIETAKFGGLLVLLTLIELRLSKYIKKYQLIIIIVLVLMLPQFDYKHQYCENQLSRCTYLVSQSKIDVQIIAYYNHVLL</sequence>
<accession>A0A8S1RKP2</accession>
<proteinExistence type="predicted"/>
<protein>
    <submittedName>
        <fullName evidence="2">Uncharacterized protein</fullName>
    </submittedName>
</protein>